<evidence type="ECO:0000313" key="3">
    <source>
        <dbReference type="Proteomes" id="UP000315816"/>
    </source>
</evidence>
<dbReference type="OrthoDB" id="9816539at2"/>
<accession>A0A545SLC6</accession>
<evidence type="ECO:0000259" key="1">
    <source>
        <dbReference type="Pfam" id="PF07929"/>
    </source>
</evidence>
<name>A0A545SLC6_9RHOB</name>
<gene>
    <name evidence="2" type="ORF">FIL88_15795</name>
</gene>
<feature type="domain" description="Plasmid pRiA4b Orf3-like" evidence="1">
    <location>
        <begin position="7"/>
        <end position="136"/>
    </location>
</feature>
<keyword evidence="3" id="KW-1185">Reference proteome</keyword>
<dbReference type="AlphaFoldDB" id="A0A545SLC6"/>
<dbReference type="Pfam" id="PF07929">
    <property type="entry name" value="PRiA4_ORF3"/>
    <property type="match status" value="1"/>
</dbReference>
<dbReference type="SUPFAM" id="SSF159941">
    <property type="entry name" value="MM3350-like"/>
    <property type="match status" value="1"/>
</dbReference>
<evidence type="ECO:0000313" key="2">
    <source>
        <dbReference type="EMBL" id="TQV65762.1"/>
    </source>
</evidence>
<dbReference type="PANTHER" id="PTHR41878:SF1">
    <property type="entry name" value="TNPR PROTEIN"/>
    <property type="match status" value="1"/>
</dbReference>
<proteinExistence type="predicted"/>
<dbReference type="PANTHER" id="PTHR41878">
    <property type="entry name" value="LEXA REPRESSOR-RELATED"/>
    <property type="match status" value="1"/>
</dbReference>
<reference evidence="2 3" key="1">
    <citation type="submission" date="2019-06" db="EMBL/GenBank/DDBJ databases">
        <title>A novel species of marine bacteria.</title>
        <authorList>
            <person name="Wang Y."/>
        </authorList>
    </citation>
    <scope>NUCLEOTIDE SEQUENCE [LARGE SCALE GENOMIC DNA]</scope>
    <source>
        <strain evidence="2 3">MA1-10</strain>
    </source>
</reference>
<comment type="caution">
    <text evidence="2">The sequence shown here is derived from an EMBL/GenBank/DDBJ whole genome shotgun (WGS) entry which is preliminary data.</text>
</comment>
<dbReference type="RefSeq" id="WP_142854843.1">
    <property type="nucleotide sequence ID" value="NZ_FXWW01000010.1"/>
</dbReference>
<protein>
    <submittedName>
        <fullName evidence="2">Plasmid pRiA4b ORF-3 family protein</fullName>
    </submittedName>
</protein>
<dbReference type="InterPro" id="IPR024047">
    <property type="entry name" value="MM3350-like_sf"/>
</dbReference>
<dbReference type="Proteomes" id="UP000315816">
    <property type="component" value="Unassembled WGS sequence"/>
</dbReference>
<dbReference type="EMBL" id="VICH01000016">
    <property type="protein sequence ID" value="TQV65762.1"/>
    <property type="molecule type" value="Genomic_DNA"/>
</dbReference>
<dbReference type="Gene3D" id="3.10.290.30">
    <property type="entry name" value="MM3350-like"/>
    <property type="match status" value="1"/>
</dbReference>
<organism evidence="2 3">
    <name type="scientific">Aliiroseovarius halocynthiae</name>
    <dbReference type="NCBI Taxonomy" id="985055"/>
    <lineage>
        <taxon>Bacteria</taxon>
        <taxon>Pseudomonadati</taxon>
        <taxon>Pseudomonadota</taxon>
        <taxon>Alphaproteobacteria</taxon>
        <taxon>Rhodobacterales</taxon>
        <taxon>Paracoccaceae</taxon>
        <taxon>Aliiroseovarius</taxon>
    </lineage>
</organism>
<sequence>MSAAPEIYQLKVRLLGISPMIWRRVLVPTSTTLRELHGIFQVAMGWEGIHLFIFDVYAVRYGSFELHVANPDVSLQEFELRANERFSYIYDMGDHWEHEIRVEAINPPPKKSYPVCTGGSGVCPPEDCGGPHGYLERRDETESYDAWRDMDIMTGFLEDVVAADAPERPVSDFLSDDVEAAMERMIARKPFVEGKFSRGAVNKRFRAGEHRDLMHQQMW</sequence>
<dbReference type="InterPro" id="IPR012912">
    <property type="entry name" value="Plasmid_pRiA4b_Orf3-like"/>
</dbReference>